<keyword evidence="7" id="KW-1185">Reference proteome</keyword>
<dbReference type="EMBL" id="JAUSVX010000023">
    <property type="protein sequence ID" value="MDQ0474513.1"/>
    <property type="molecule type" value="Genomic_DNA"/>
</dbReference>
<dbReference type="Proteomes" id="UP001242480">
    <property type="component" value="Unassembled WGS sequence"/>
</dbReference>
<dbReference type="PANTHER" id="PTHR30537">
    <property type="entry name" value="HTH-TYPE TRANSCRIPTIONAL REGULATOR"/>
    <property type="match status" value="1"/>
</dbReference>
<dbReference type="SUPFAM" id="SSF46785">
    <property type="entry name" value="Winged helix' DNA-binding domain"/>
    <property type="match status" value="1"/>
</dbReference>
<evidence type="ECO:0000313" key="6">
    <source>
        <dbReference type="EMBL" id="MDQ0474513.1"/>
    </source>
</evidence>
<proteinExistence type="inferred from homology"/>
<comment type="similarity">
    <text evidence="1">Belongs to the LysR transcriptional regulatory family.</text>
</comment>
<dbReference type="Pfam" id="PF03466">
    <property type="entry name" value="LysR_substrate"/>
    <property type="match status" value="1"/>
</dbReference>
<evidence type="ECO:0000256" key="3">
    <source>
        <dbReference type="ARBA" id="ARBA00023125"/>
    </source>
</evidence>
<sequence>MRRLPPLGALRAFEAAARLESFKRAAAELAVTPTAISHQIRQLEAGLGFALFERQTRRVVLTAEGRDLFPALRGALDAMAEAVEAVRRRSVRRVATLSATVAFTAKLLVPRVARFRALNPGWDLRLHASDDPADLDGGTADAAIRYGLGHYRGLVAEPLLSDSFAPLCSPHLGLARPEGLAQVPLIHFEWGPIATRLNVPTWRAWAEAANRRDLDAEGGITFNDESSAMQAAVAGQGVALLSLALAAGELASGALVRPFGPELPGLRYHFVHPAGAGQRPAVAVLRRWVMIELAPHLSGAPAADGMADRGPVSGRSP</sequence>
<dbReference type="CDD" id="cd08432">
    <property type="entry name" value="PBP2_GcdR_TrpI_HvrB_AmpR_like"/>
    <property type="match status" value="1"/>
</dbReference>
<feature type="domain" description="HTH lysR-type" evidence="5">
    <location>
        <begin position="5"/>
        <end position="62"/>
    </location>
</feature>
<name>A0ABU0JJQ6_9HYPH</name>
<comment type="caution">
    <text evidence="6">The sequence shown here is derived from an EMBL/GenBank/DDBJ whole genome shotgun (WGS) entry which is preliminary data.</text>
</comment>
<protein>
    <submittedName>
        <fullName evidence="6">LysR family glycine cleavage system transcriptional activator</fullName>
    </submittedName>
</protein>
<evidence type="ECO:0000256" key="1">
    <source>
        <dbReference type="ARBA" id="ARBA00009437"/>
    </source>
</evidence>
<dbReference type="PROSITE" id="PS50931">
    <property type="entry name" value="HTH_LYSR"/>
    <property type="match status" value="1"/>
</dbReference>
<dbReference type="RefSeq" id="WP_307284257.1">
    <property type="nucleotide sequence ID" value="NZ_JAUSVX010000023.1"/>
</dbReference>
<dbReference type="Gene3D" id="3.40.190.10">
    <property type="entry name" value="Periplasmic binding protein-like II"/>
    <property type="match status" value="2"/>
</dbReference>
<keyword evidence="4" id="KW-0804">Transcription</keyword>
<keyword evidence="3" id="KW-0238">DNA-binding</keyword>
<gene>
    <name evidence="6" type="ORF">QO011_007554</name>
</gene>
<dbReference type="InterPro" id="IPR005119">
    <property type="entry name" value="LysR_subst-bd"/>
</dbReference>
<evidence type="ECO:0000256" key="2">
    <source>
        <dbReference type="ARBA" id="ARBA00023015"/>
    </source>
</evidence>
<dbReference type="Pfam" id="PF00126">
    <property type="entry name" value="HTH_1"/>
    <property type="match status" value="1"/>
</dbReference>
<dbReference type="InterPro" id="IPR036390">
    <property type="entry name" value="WH_DNA-bd_sf"/>
</dbReference>
<evidence type="ECO:0000259" key="5">
    <source>
        <dbReference type="PROSITE" id="PS50931"/>
    </source>
</evidence>
<evidence type="ECO:0000256" key="4">
    <source>
        <dbReference type="ARBA" id="ARBA00023163"/>
    </source>
</evidence>
<evidence type="ECO:0000313" key="7">
    <source>
        <dbReference type="Proteomes" id="UP001242480"/>
    </source>
</evidence>
<dbReference type="InterPro" id="IPR058163">
    <property type="entry name" value="LysR-type_TF_proteobact-type"/>
</dbReference>
<keyword evidence="2" id="KW-0805">Transcription regulation</keyword>
<dbReference type="InterPro" id="IPR000847">
    <property type="entry name" value="LysR_HTH_N"/>
</dbReference>
<dbReference type="SUPFAM" id="SSF53850">
    <property type="entry name" value="Periplasmic binding protein-like II"/>
    <property type="match status" value="1"/>
</dbReference>
<accession>A0ABU0JJQ6</accession>
<organism evidence="6 7">
    <name type="scientific">Labrys wisconsinensis</name>
    <dbReference type="NCBI Taxonomy" id="425677"/>
    <lineage>
        <taxon>Bacteria</taxon>
        <taxon>Pseudomonadati</taxon>
        <taxon>Pseudomonadota</taxon>
        <taxon>Alphaproteobacteria</taxon>
        <taxon>Hyphomicrobiales</taxon>
        <taxon>Xanthobacteraceae</taxon>
        <taxon>Labrys</taxon>
    </lineage>
</organism>
<dbReference type="PANTHER" id="PTHR30537:SF74">
    <property type="entry name" value="HTH-TYPE TRANSCRIPTIONAL REGULATOR TRPI"/>
    <property type="match status" value="1"/>
</dbReference>
<reference evidence="6 7" key="1">
    <citation type="submission" date="2023-07" db="EMBL/GenBank/DDBJ databases">
        <title>Genomic Encyclopedia of Type Strains, Phase IV (KMG-IV): sequencing the most valuable type-strain genomes for metagenomic binning, comparative biology and taxonomic classification.</title>
        <authorList>
            <person name="Goeker M."/>
        </authorList>
    </citation>
    <scope>NUCLEOTIDE SEQUENCE [LARGE SCALE GENOMIC DNA]</scope>
    <source>
        <strain evidence="6 7">DSM 19619</strain>
    </source>
</reference>
<dbReference type="Gene3D" id="1.10.10.10">
    <property type="entry name" value="Winged helix-like DNA-binding domain superfamily/Winged helix DNA-binding domain"/>
    <property type="match status" value="1"/>
</dbReference>
<dbReference type="PRINTS" id="PR00039">
    <property type="entry name" value="HTHLYSR"/>
</dbReference>
<dbReference type="InterPro" id="IPR036388">
    <property type="entry name" value="WH-like_DNA-bd_sf"/>
</dbReference>